<gene>
    <name evidence="1" type="ORF">HanXRQr2_Chr06g0277691</name>
</gene>
<comment type="caution">
    <text evidence="1">The sequence shown here is derived from an EMBL/GenBank/DDBJ whole genome shotgun (WGS) entry which is preliminary data.</text>
</comment>
<organism evidence="1 2">
    <name type="scientific">Helianthus annuus</name>
    <name type="common">Common sunflower</name>
    <dbReference type="NCBI Taxonomy" id="4232"/>
    <lineage>
        <taxon>Eukaryota</taxon>
        <taxon>Viridiplantae</taxon>
        <taxon>Streptophyta</taxon>
        <taxon>Embryophyta</taxon>
        <taxon>Tracheophyta</taxon>
        <taxon>Spermatophyta</taxon>
        <taxon>Magnoliopsida</taxon>
        <taxon>eudicotyledons</taxon>
        <taxon>Gunneridae</taxon>
        <taxon>Pentapetalae</taxon>
        <taxon>asterids</taxon>
        <taxon>campanulids</taxon>
        <taxon>Asterales</taxon>
        <taxon>Asteraceae</taxon>
        <taxon>Asteroideae</taxon>
        <taxon>Heliantheae alliance</taxon>
        <taxon>Heliantheae</taxon>
        <taxon>Helianthus</taxon>
    </lineage>
</organism>
<keyword evidence="2" id="KW-1185">Reference proteome</keyword>
<protein>
    <submittedName>
        <fullName evidence="1">Uncharacterized protein</fullName>
    </submittedName>
</protein>
<dbReference type="AlphaFoldDB" id="A0A9K3IVX6"/>
<evidence type="ECO:0000313" key="1">
    <source>
        <dbReference type="EMBL" id="KAF5803973.1"/>
    </source>
</evidence>
<sequence>MRKPMWVSAHIPCTHIYTHAHYRVLVFTTFATKSTHILSLDRNPRQPTLSSLEVSCNRIIPRAHPRIG</sequence>
<accession>A0A9K3IVX6</accession>
<name>A0A9K3IVX6_HELAN</name>
<reference evidence="1" key="2">
    <citation type="submission" date="2020-06" db="EMBL/GenBank/DDBJ databases">
        <title>Helianthus annuus Genome sequencing and assembly Release 2.</title>
        <authorList>
            <person name="Gouzy J."/>
            <person name="Langlade N."/>
            <person name="Munos S."/>
        </authorList>
    </citation>
    <scope>NUCLEOTIDE SEQUENCE</scope>
    <source>
        <tissue evidence="1">Leaves</tissue>
    </source>
</reference>
<dbReference type="EMBL" id="MNCJ02000321">
    <property type="protein sequence ID" value="KAF5803973.1"/>
    <property type="molecule type" value="Genomic_DNA"/>
</dbReference>
<dbReference type="Proteomes" id="UP000215914">
    <property type="component" value="Unassembled WGS sequence"/>
</dbReference>
<evidence type="ECO:0000313" key="2">
    <source>
        <dbReference type="Proteomes" id="UP000215914"/>
    </source>
</evidence>
<proteinExistence type="predicted"/>
<reference evidence="1" key="1">
    <citation type="journal article" date="2017" name="Nature">
        <title>The sunflower genome provides insights into oil metabolism, flowering and Asterid evolution.</title>
        <authorList>
            <person name="Badouin H."/>
            <person name="Gouzy J."/>
            <person name="Grassa C.J."/>
            <person name="Murat F."/>
            <person name="Staton S.E."/>
            <person name="Cottret L."/>
            <person name="Lelandais-Briere C."/>
            <person name="Owens G.L."/>
            <person name="Carrere S."/>
            <person name="Mayjonade B."/>
            <person name="Legrand L."/>
            <person name="Gill N."/>
            <person name="Kane N.C."/>
            <person name="Bowers J.E."/>
            <person name="Hubner S."/>
            <person name="Bellec A."/>
            <person name="Berard A."/>
            <person name="Berges H."/>
            <person name="Blanchet N."/>
            <person name="Boniface M.C."/>
            <person name="Brunel D."/>
            <person name="Catrice O."/>
            <person name="Chaidir N."/>
            <person name="Claudel C."/>
            <person name="Donnadieu C."/>
            <person name="Faraut T."/>
            <person name="Fievet G."/>
            <person name="Helmstetter N."/>
            <person name="King M."/>
            <person name="Knapp S.J."/>
            <person name="Lai Z."/>
            <person name="Le Paslier M.C."/>
            <person name="Lippi Y."/>
            <person name="Lorenzon L."/>
            <person name="Mandel J.R."/>
            <person name="Marage G."/>
            <person name="Marchand G."/>
            <person name="Marquand E."/>
            <person name="Bret-Mestries E."/>
            <person name="Morien E."/>
            <person name="Nambeesan S."/>
            <person name="Nguyen T."/>
            <person name="Pegot-Espagnet P."/>
            <person name="Pouilly N."/>
            <person name="Raftis F."/>
            <person name="Sallet E."/>
            <person name="Schiex T."/>
            <person name="Thomas J."/>
            <person name="Vandecasteele C."/>
            <person name="Vares D."/>
            <person name="Vear F."/>
            <person name="Vautrin S."/>
            <person name="Crespi M."/>
            <person name="Mangin B."/>
            <person name="Burke J.M."/>
            <person name="Salse J."/>
            <person name="Munos S."/>
            <person name="Vincourt P."/>
            <person name="Rieseberg L.H."/>
            <person name="Langlade N.B."/>
        </authorList>
    </citation>
    <scope>NUCLEOTIDE SEQUENCE</scope>
    <source>
        <tissue evidence="1">Leaves</tissue>
    </source>
</reference>
<dbReference type="Gramene" id="mRNA:HanXRQr2_Chr06g0277691">
    <property type="protein sequence ID" value="CDS:HanXRQr2_Chr06g0277691.1"/>
    <property type="gene ID" value="HanXRQr2_Chr06g0277691"/>
</dbReference>